<gene>
    <name evidence="4" type="ORF">PV06_10548</name>
</gene>
<dbReference type="OrthoDB" id="3266505at2759"/>
<evidence type="ECO:0000313" key="4">
    <source>
        <dbReference type="EMBL" id="KIW37198.1"/>
    </source>
</evidence>
<dbReference type="VEuPathDB" id="FungiDB:PV06_10548"/>
<dbReference type="InterPro" id="IPR007219">
    <property type="entry name" value="XnlR_reg_dom"/>
</dbReference>
<evidence type="ECO:0000313" key="5">
    <source>
        <dbReference type="Proteomes" id="UP000053342"/>
    </source>
</evidence>
<feature type="region of interest" description="Disordered" evidence="2">
    <location>
        <begin position="1"/>
        <end position="27"/>
    </location>
</feature>
<evidence type="ECO:0000256" key="2">
    <source>
        <dbReference type="SAM" id="MobiDB-lite"/>
    </source>
</evidence>
<keyword evidence="1" id="KW-0539">Nucleus</keyword>
<feature type="domain" description="Xylanolytic transcriptional activator regulatory" evidence="3">
    <location>
        <begin position="289"/>
        <end position="362"/>
    </location>
</feature>
<feature type="compositionally biased region" description="Basic and acidic residues" evidence="2">
    <location>
        <begin position="61"/>
        <end position="70"/>
    </location>
</feature>
<dbReference type="PANTHER" id="PTHR46910">
    <property type="entry name" value="TRANSCRIPTION FACTOR PDR1"/>
    <property type="match status" value="1"/>
</dbReference>
<sequence>METPTSRTSSNTRETTSQVDTDCDQSSRVQDLERIARHFLGHSGTAPLDDSDIRHAVEEITNLSRDRGNDSEQGIQNSGPSAEEESFDTRFVSKVTAHYSGEFSHWNFSQKLWRRVSQQLEKLGSNNLSQRIQVKDYWRPTQLQSPVNVISQAMDHLPPYHIAQFLVKLFFKYVQLNCFFIEEEWILAKVQHSYSEAPEFSASDVSWVCSLFAVLAIGTQVAHMESGSSLITESEEDLTMCSEDDVGKIFFHTAHSLVPDVMALASQESVQACLLLAKYAMPLSTGGLSYSYLGLAMNMIILNGMHRKYTGSGCDAKTIETRNRLFWTAYTLQLYISVMHGRPVSIAQSDISVERPVDFPGLRSPNFANLIAFIEFNDYLAESSEALKQFRKCPRSLFPEYAARLLQVRDRIKCWWESQARSNIEFQYSDHNAPSFRAFARLKLCYLLLYIYIGRPFLFLDESHLQPPTVDANSTRQQRSASVTGISSLADGCVHGATQIIDLLQSLSESVGLSRASYTEFSSCRASLLVLLTEWLRSGERKKVAAALDRGMNLIHQMTGGNSNKSEVSLIEYLERAIKYISAAHPDQDLPSNRPSAVRELESAYSSFKNWAQLKRSESAAGNDPHTSSLGPRLMSPSNSQSDLIDAADLFNTAWSFSDDDGSLDPFLFPLVPGQG</sequence>
<dbReference type="Proteomes" id="UP000053342">
    <property type="component" value="Unassembled WGS sequence"/>
</dbReference>
<feature type="compositionally biased region" description="Polar residues" evidence="2">
    <location>
        <begin position="625"/>
        <end position="641"/>
    </location>
</feature>
<dbReference type="EMBL" id="KN847345">
    <property type="protein sequence ID" value="KIW37198.1"/>
    <property type="molecule type" value="Genomic_DNA"/>
</dbReference>
<keyword evidence="5" id="KW-1185">Reference proteome</keyword>
<evidence type="ECO:0000256" key="1">
    <source>
        <dbReference type="ARBA" id="ARBA00023242"/>
    </source>
</evidence>
<accession>A0A0D2D1L1</accession>
<dbReference type="STRING" id="215243.A0A0D2D1L1"/>
<dbReference type="InterPro" id="IPR050987">
    <property type="entry name" value="AtrR-like"/>
</dbReference>
<dbReference type="HOGENOM" id="CLU_009353_1_1_1"/>
<feature type="compositionally biased region" description="Polar residues" evidence="2">
    <location>
        <begin position="71"/>
        <end position="80"/>
    </location>
</feature>
<dbReference type="AlphaFoldDB" id="A0A0D2D1L1"/>
<reference evidence="4 5" key="1">
    <citation type="submission" date="2015-01" db="EMBL/GenBank/DDBJ databases">
        <title>The Genome Sequence of Exophiala oligosperma CBS72588.</title>
        <authorList>
            <consortium name="The Broad Institute Genomics Platform"/>
            <person name="Cuomo C."/>
            <person name="de Hoog S."/>
            <person name="Gorbushina A."/>
            <person name="Stielow B."/>
            <person name="Teixiera M."/>
            <person name="Abouelleil A."/>
            <person name="Chapman S.B."/>
            <person name="Priest M."/>
            <person name="Young S.K."/>
            <person name="Wortman J."/>
            <person name="Nusbaum C."/>
            <person name="Birren B."/>
        </authorList>
    </citation>
    <scope>NUCLEOTIDE SEQUENCE [LARGE SCALE GENOMIC DNA]</scope>
    <source>
        <strain evidence="4 5">CBS 72588</strain>
    </source>
</reference>
<feature type="region of interest" description="Disordered" evidence="2">
    <location>
        <begin position="616"/>
        <end position="641"/>
    </location>
</feature>
<dbReference type="GO" id="GO:0003677">
    <property type="term" value="F:DNA binding"/>
    <property type="evidence" value="ECO:0007669"/>
    <property type="project" value="InterPro"/>
</dbReference>
<proteinExistence type="predicted"/>
<feature type="compositionally biased region" description="Polar residues" evidence="2">
    <location>
        <begin position="18"/>
        <end position="27"/>
    </location>
</feature>
<dbReference type="GeneID" id="27362622"/>
<dbReference type="PANTHER" id="PTHR46910:SF23">
    <property type="entry name" value="THIAMINE REPRESSIBLE GENES REGULATORY PROTEIN THI1"/>
    <property type="match status" value="1"/>
</dbReference>
<feature type="region of interest" description="Disordered" evidence="2">
    <location>
        <begin position="61"/>
        <end position="86"/>
    </location>
</feature>
<dbReference type="GO" id="GO:0006351">
    <property type="term" value="P:DNA-templated transcription"/>
    <property type="evidence" value="ECO:0007669"/>
    <property type="project" value="InterPro"/>
</dbReference>
<dbReference type="GO" id="GO:0003700">
    <property type="term" value="F:DNA-binding transcription factor activity"/>
    <property type="evidence" value="ECO:0007669"/>
    <property type="project" value="InterPro"/>
</dbReference>
<dbReference type="Pfam" id="PF04082">
    <property type="entry name" value="Fungal_trans"/>
    <property type="match status" value="1"/>
</dbReference>
<protein>
    <recommendedName>
        <fullName evidence="3">Xylanolytic transcriptional activator regulatory domain-containing protein</fullName>
    </recommendedName>
</protein>
<dbReference type="CDD" id="cd12148">
    <property type="entry name" value="fungal_TF_MHR"/>
    <property type="match status" value="1"/>
</dbReference>
<dbReference type="RefSeq" id="XP_016257414.1">
    <property type="nucleotide sequence ID" value="XM_016412106.1"/>
</dbReference>
<organism evidence="4 5">
    <name type="scientific">Exophiala oligosperma</name>
    <dbReference type="NCBI Taxonomy" id="215243"/>
    <lineage>
        <taxon>Eukaryota</taxon>
        <taxon>Fungi</taxon>
        <taxon>Dikarya</taxon>
        <taxon>Ascomycota</taxon>
        <taxon>Pezizomycotina</taxon>
        <taxon>Eurotiomycetes</taxon>
        <taxon>Chaetothyriomycetidae</taxon>
        <taxon>Chaetothyriales</taxon>
        <taxon>Herpotrichiellaceae</taxon>
        <taxon>Exophiala</taxon>
    </lineage>
</organism>
<evidence type="ECO:0000259" key="3">
    <source>
        <dbReference type="SMART" id="SM00906"/>
    </source>
</evidence>
<dbReference type="GO" id="GO:0008270">
    <property type="term" value="F:zinc ion binding"/>
    <property type="evidence" value="ECO:0007669"/>
    <property type="project" value="InterPro"/>
</dbReference>
<feature type="compositionally biased region" description="Low complexity" evidence="2">
    <location>
        <begin position="1"/>
        <end position="17"/>
    </location>
</feature>
<name>A0A0D2D1L1_9EURO</name>
<dbReference type="SMART" id="SM00906">
    <property type="entry name" value="Fungal_trans"/>
    <property type="match status" value="1"/>
</dbReference>